<keyword evidence="6" id="KW-1185">Reference proteome</keyword>
<sequence>MRDVSCLDRYPSFRSSDSAVARELLFSVYGADRFDSRDPNFGVRANFANLTSIGLAFCAYAGAASVSFPESNIVRQFFAIDGTASFRAKAASRPIAGWSPMIAGDSRLDLDFQAGYRQLVVRIDAGALERLLKSIIADDSDRRLSFVEDDSDPAVMALARQDVFRFAEELDRFGQNYSPTAIAELERSLMVRLLLAHRHNFSRQLHDAPPRAKRSVVDIVESYIEAHWDQPLDLEKIAAIANVGVRTVFREFAESGRGSPGLFARHVRLRKAAESLRHPDQHTCVLSVAFKCGFRNPGRFASEYRQVIGELPSQTLAAARRRR</sequence>
<keyword evidence="2" id="KW-0238">DNA-binding</keyword>
<evidence type="ECO:0000256" key="3">
    <source>
        <dbReference type="ARBA" id="ARBA00023163"/>
    </source>
</evidence>
<keyword evidence="3" id="KW-0804">Transcription</keyword>
<dbReference type="PROSITE" id="PS01124">
    <property type="entry name" value="HTH_ARAC_FAMILY_2"/>
    <property type="match status" value="1"/>
</dbReference>
<organism evidence="5 6">
    <name type="scientific">Bradyrhizobium cosmicum</name>
    <dbReference type="NCBI Taxonomy" id="1404864"/>
    <lineage>
        <taxon>Bacteria</taxon>
        <taxon>Pseudomonadati</taxon>
        <taxon>Pseudomonadota</taxon>
        <taxon>Alphaproteobacteria</taxon>
        <taxon>Hyphomicrobiales</taxon>
        <taxon>Nitrobacteraceae</taxon>
        <taxon>Bradyrhizobium</taxon>
    </lineage>
</organism>
<evidence type="ECO:0000313" key="5">
    <source>
        <dbReference type="EMBL" id="BAL79196.1"/>
    </source>
</evidence>
<dbReference type="RefSeq" id="WP_015688463.1">
    <property type="nucleotide sequence ID" value="NC_017082.1"/>
</dbReference>
<dbReference type="KEGG" id="brs:S23_60080"/>
<dbReference type="AlphaFoldDB" id="A0AAI8QF47"/>
<dbReference type="GO" id="GO:0043565">
    <property type="term" value="F:sequence-specific DNA binding"/>
    <property type="evidence" value="ECO:0007669"/>
    <property type="project" value="InterPro"/>
</dbReference>
<dbReference type="InterPro" id="IPR050204">
    <property type="entry name" value="AraC_XylS_family_regulators"/>
</dbReference>
<reference evidence="5 6" key="1">
    <citation type="journal article" date="2012" name="Microbes Environ.">
        <title>Complete genome sequence of Bradyrhizobium sp. S23321: insights into symbiosis evolution in soil oligotrophs.</title>
        <authorList>
            <person name="Okubo T."/>
            <person name="Tsukui T."/>
            <person name="Maita H."/>
            <person name="Okamoto S."/>
            <person name="Oshima K."/>
            <person name="Fujisawa T."/>
            <person name="Saito A."/>
            <person name="Futamata H."/>
            <person name="Hattori R."/>
            <person name="Shimomura Y."/>
            <person name="Haruta S."/>
            <person name="Morimoto S."/>
            <person name="Wang Y."/>
            <person name="Sakai Y."/>
            <person name="Hattori M."/>
            <person name="Aizawa S."/>
            <person name="Nagashima K.V.P."/>
            <person name="Masuda S."/>
            <person name="Hattori T."/>
            <person name="Yamashita A."/>
            <person name="Bao Z."/>
            <person name="Hayatsu M."/>
            <person name="Kajiya-Kanegae H."/>
            <person name="Yoshinaga I."/>
            <person name="Sakamoto K."/>
            <person name="Toyota K."/>
            <person name="Nakao M."/>
            <person name="Kohara M."/>
            <person name="Anda M."/>
            <person name="Niwa R."/>
            <person name="Jung-Hwan P."/>
            <person name="Sameshima-Saito R."/>
            <person name="Tokuda S."/>
            <person name="Yamamoto S."/>
            <person name="Yamamoto S."/>
            <person name="Yokoyama T."/>
            <person name="Akutsu T."/>
            <person name="Nakamura Y."/>
            <person name="Nakahira-Yanaka Y."/>
            <person name="Takada Hoshino Y."/>
            <person name="Hirakawa H."/>
            <person name="Mitsui H."/>
            <person name="Terasawa K."/>
            <person name="Itakura M."/>
            <person name="Sato S."/>
            <person name="Ikeda-Ohtsubo W."/>
            <person name="Sakakura N."/>
            <person name="Kaminuma E."/>
            <person name="Minamisawa K."/>
        </authorList>
    </citation>
    <scope>NUCLEOTIDE SEQUENCE [LARGE SCALE GENOMIC DNA]</scope>
    <source>
        <strain evidence="5 6">S23321</strain>
    </source>
</reference>
<dbReference type="EMBL" id="AP012279">
    <property type="protein sequence ID" value="BAL79196.1"/>
    <property type="molecule type" value="Genomic_DNA"/>
</dbReference>
<protein>
    <submittedName>
        <fullName evidence="5">AraC/XylS family transcriptional regulatory protein</fullName>
    </submittedName>
</protein>
<dbReference type="GO" id="GO:0003700">
    <property type="term" value="F:DNA-binding transcription factor activity"/>
    <property type="evidence" value="ECO:0007669"/>
    <property type="project" value="InterPro"/>
</dbReference>
<proteinExistence type="predicted"/>
<keyword evidence="1" id="KW-0805">Transcription regulation</keyword>
<dbReference type="SMART" id="SM00342">
    <property type="entry name" value="HTH_ARAC"/>
    <property type="match status" value="1"/>
</dbReference>
<evidence type="ECO:0000256" key="1">
    <source>
        <dbReference type="ARBA" id="ARBA00023015"/>
    </source>
</evidence>
<evidence type="ECO:0000313" key="6">
    <source>
        <dbReference type="Proteomes" id="UP000007886"/>
    </source>
</evidence>
<dbReference type="InterPro" id="IPR018062">
    <property type="entry name" value="HTH_AraC-typ_CS"/>
</dbReference>
<dbReference type="InterPro" id="IPR035418">
    <property type="entry name" value="AraC-bd_2"/>
</dbReference>
<dbReference type="InterPro" id="IPR009057">
    <property type="entry name" value="Homeodomain-like_sf"/>
</dbReference>
<dbReference type="Gene3D" id="1.10.10.60">
    <property type="entry name" value="Homeodomain-like"/>
    <property type="match status" value="1"/>
</dbReference>
<dbReference type="InterPro" id="IPR018060">
    <property type="entry name" value="HTH_AraC"/>
</dbReference>
<dbReference type="Pfam" id="PF12833">
    <property type="entry name" value="HTH_18"/>
    <property type="match status" value="1"/>
</dbReference>
<dbReference type="Proteomes" id="UP000007886">
    <property type="component" value="Chromosome"/>
</dbReference>
<dbReference type="PROSITE" id="PS00041">
    <property type="entry name" value="HTH_ARAC_FAMILY_1"/>
    <property type="match status" value="1"/>
</dbReference>
<evidence type="ECO:0000256" key="2">
    <source>
        <dbReference type="ARBA" id="ARBA00023125"/>
    </source>
</evidence>
<dbReference type="PANTHER" id="PTHR46796:SF6">
    <property type="entry name" value="ARAC SUBFAMILY"/>
    <property type="match status" value="1"/>
</dbReference>
<dbReference type="Pfam" id="PF14525">
    <property type="entry name" value="AraC_binding_2"/>
    <property type="match status" value="1"/>
</dbReference>
<dbReference type="SUPFAM" id="SSF46689">
    <property type="entry name" value="Homeodomain-like"/>
    <property type="match status" value="1"/>
</dbReference>
<name>A0AAI8QF47_9BRAD</name>
<gene>
    <name evidence="5" type="ORF">S23_60080</name>
</gene>
<evidence type="ECO:0000259" key="4">
    <source>
        <dbReference type="PROSITE" id="PS01124"/>
    </source>
</evidence>
<accession>A0AAI8QF47</accession>
<feature type="domain" description="HTH araC/xylS-type" evidence="4">
    <location>
        <begin position="218"/>
        <end position="318"/>
    </location>
</feature>
<dbReference type="PANTHER" id="PTHR46796">
    <property type="entry name" value="HTH-TYPE TRANSCRIPTIONAL ACTIVATOR RHAS-RELATED"/>
    <property type="match status" value="1"/>
</dbReference>